<comment type="subunit">
    <text evidence="3">Heterohexamer of two PFD-alpha type and four PFD-beta type subunits.</text>
</comment>
<evidence type="ECO:0000256" key="1">
    <source>
        <dbReference type="ARBA" id="ARBA00008045"/>
    </source>
</evidence>
<keyword evidence="5" id="KW-1185">Reference proteome</keyword>
<keyword evidence="2 3" id="KW-0143">Chaperone</keyword>
<dbReference type="InterPro" id="IPR002777">
    <property type="entry name" value="PFD_beta-like"/>
</dbReference>
<organism evidence="4 5">
    <name type="scientific">Triparma strigata</name>
    <dbReference type="NCBI Taxonomy" id="1606541"/>
    <lineage>
        <taxon>Eukaryota</taxon>
        <taxon>Sar</taxon>
        <taxon>Stramenopiles</taxon>
        <taxon>Ochrophyta</taxon>
        <taxon>Bolidophyceae</taxon>
        <taxon>Parmales</taxon>
        <taxon>Triparmaceae</taxon>
        <taxon>Triparma</taxon>
    </lineage>
</organism>
<comment type="similarity">
    <text evidence="1 3">Belongs to the prefoldin subunit beta family.</text>
</comment>
<dbReference type="OrthoDB" id="10250441at2759"/>
<name>A0A9W7C6T5_9STRA</name>
<dbReference type="Proteomes" id="UP001165085">
    <property type="component" value="Unassembled WGS sequence"/>
</dbReference>
<dbReference type="InterPro" id="IPR009053">
    <property type="entry name" value="Prefoldin"/>
</dbReference>
<dbReference type="GO" id="GO:0005737">
    <property type="term" value="C:cytoplasm"/>
    <property type="evidence" value="ECO:0007669"/>
    <property type="project" value="TreeGrafter"/>
</dbReference>
<dbReference type="Pfam" id="PF01920">
    <property type="entry name" value="Prefoldin_2"/>
    <property type="match status" value="1"/>
</dbReference>
<comment type="function">
    <text evidence="3">Binds specifically to cytosolic chaperonin (c-CPN) and transfers target proteins to it. Binds to nascent polypeptide chain and promotes folding in an environment in which there are many competing pathways for nonnative proteins.</text>
</comment>
<dbReference type="Gene3D" id="1.10.287.370">
    <property type="match status" value="1"/>
</dbReference>
<dbReference type="EMBL" id="BRXY01000575">
    <property type="protein sequence ID" value="GMI01057.1"/>
    <property type="molecule type" value="Genomic_DNA"/>
</dbReference>
<dbReference type="PIRSF" id="PIRSF016477">
    <property type="entry name" value="Prefoldin_subunit_4"/>
    <property type="match status" value="1"/>
</dbReference>
<dbReference type="PANTHER" id="PTHR21100:SF9">
    <property type="entry name" value="PREFOLDIN SUBUNIT 4"/>
    <property type="match status" value="1"/>
</dbReference>
<dbReference type="SUPFAM" id="SSF46579">
    <property type="entry name" value="Prefoldin"/>
    <property type="match status" value="1"/>
</dbReference>
<comment type="caution">
    <text evidence="4">The sequence shown here is derived from an EMBL/GenBank/DDBJ whole genome shotgun (WGS) entry which is preliminary data.</text>
</comment>
<dbReference type="AlphaFoldDB" id="A0A9W7C6T5"/>
<evidence type="ECO:0000313" key="4">
    <source>
        <dbReference type="EMBL" id="GMI01057.1"/>
    </source>
</evidence>
<dbReference type="PANTHER" id="PTHR21100">
    <property type="entry name" value="PREFOLDIN SUBUNIT 4"/>
    <property type="match status" value="1"/>
</dbReference>
<dbReference type="GO" id="GO:0016272">
    <property type="term" value="C:prefoldin complex"/>
    <property type="evidence" value="ECO:0007669"/>
    <property type="project" value="UniProtKB-UniRule"/>
</dbReference>
<dbReference type="GO" id="GO:0051082">
    <property type="term" value="F:unfolded protein binding"/>
    <property type="evidence" value="ECO:0007669"/>
    <property type="project" value="InterPro"/>
</dbReference>
<proteinExistence type="inferred from homology"/>
<reference evidence="5" key="1">
    <citation type="journal article" date="2023" name="Commun. Biol.">
        <title>Genome analysis of Parmales, the sister group of diatoms, reveals the evolutionary specialization of diatoms from phago-mixotrophs to photoautotrophs.</title>
        <authorList>
            <person name="Ban H."/>
            <person name="Sato S."/>
            <person name="Yoshikawa S."/>
            <person name="Yamada K."/>
            <person name="Nakamura Y."/>
            <person name="Ichinomiya M."/>
            <person name="Sato N."/>
            <person name="Blanc-Mathieu R."/>
            <person name="Endo H."/>
            <person name="Kuwata A."/>
            <person name="Ogata H."/>
        </authorList>
    </citation>
    <scope>NUCLEOTIDE SEQUENCE [LARGE SCALE GENOMIC DNA]</scope>
    <source>
        <strain evidence="5">NIES 3701</strain>
    </source>
</reference>
<sequence>MSSGAMLTKEDEVDVEVLPSDQASINEFGRLNARLHEARGETESYNKRLERLDDACTELMMGEGDTVWVLLGDAFIQCSEDDATAICEAQVEKLQGVVDELDKETKGINDRQGELKKELYGRFGTSINLEEA</sequence>
<protein>
    <recommendedName>
        <fullName evidence="3">Prefoldin subunit 4</fullName>
    </recommendedName>
</protein>
<evidence type="ECO:0000256" key="2">
    <source>
        <dbReference type="ARBA" id="ARBA00023186"/>
    </source>
</evidence>
<evidence type="ECO:0000313" key="5">
    <source>
        <dbReference type="Proteomes" id="UP001165085"/>
    </source>
</evidence>
<accession>A0A9W7C6T5</accession>
<evidence type="ECO:0000256" key="3">
    <source>
        <dbReference type="PIRNR" id="PIRNR016477"/>
    </source>
</evidence>
<dbReference type="InterPro" id="IPR016661">
    <property type="entry name" value="PFDN4"/>
</dbReference>
<dbReference type="GO" id="GO:0006457">
    <property type="term" value="P:protein folding"/>
    <property type="evidence" value="ECO:0007669"/>
    <property type="project" value="UniProtKB-UniRule"/>
</dbReference>
<gene>
    <name evidence="4" type="ORF">TrST_g9313</name>
</gene>
<dbReference type="CDD" id="cd23165">
    <property type="entry name" value="Prefoldin_4"/>
    <property type="match status" value="1"/>
</dbReference>